<dbReference type="Proteomes" id="UP001500227">
    <property type="component" value="Unassembled WGS sequence"/>
</dbReference>
<evidence type="ECO:0000313" key="3">
    <source>
        <dbReference type="EMBL" id="GAA5092388.1"/>
    </source>
</evidence>
<accession>A0ABP9MA67</accession>
<dbReference type="Gene3D" id="2.40.128.110">
    <property type="entry name" value="Lipid/polyisoprenoid-binding, YceI-like"/>
    <property type="match status" value="1"/>
</dbReference>
<reference evidence="4" key="1">
    <citation type="journal article" date="2019" name="Int. J. Syst. Evol. Microbiol.">
        <title>The Global Catalogue of Microorganisms (GCM) 10K type strain sequencing project: providing services to taxonomists for standard genome sequencing and annotation.</title>
        <authorList>
            <consortium name="The Broad Institute Genomics Platform"/>
            <consortium name="The Broad Institute Genome Sequencing Center for Infectious Disease"/>
            <person name="Wu L."/>
            <person name="Ma J."/>
        </authorList>
    </citation>
    <scope>NUCLEOTIDE SEQUENCE [LARGE SCALE GENOMIC DNA]</scope>
    <source>
        <strain evidence="4">JCM 18423</strain>
    </source>
</reference>
<dbReference type="PANTHER" id="PTHR34406:SF1">
    <property type="entry name" value="PROTEIN YCEI"/>
    <property type="match status" value="1"/>
</dbReference>
<organism evidence="3 4">
    <name type="scientific">Paenalcaligenes hermetiae</name>
    <dbReference type="NCBI Taxonomy" id="1157987"/>
    <lineage>
        <taxon>Bacteria</taxon>
        <taxon>Pseudomonadati</taxon>
        <taxon>Pseudomonadota</taxon>
        <taxon>Betaproteobacteria</taxon>
        <taxon>Burkholderiales</taxon>
        <taxon>Alcaligenaceae</taxon>
        <taxon>Paenalcaligenes</taxon>
    </lineage>
</organism>
<dbReference type="EMBL" id="BAABKD010000011">
    <property type="protein sequence ID" value="GAA5092388.1"/>
    <property type="molecule type" value="Genomic_DNA"/>
</dbReference>
<feature type="domain" description="Lipid/polyisoprenoid-binding YceI-like" evidence="2">
    <location>
        <begin position="22"/>
        <end position="182"/>
    </location>
</feature>
<protein>
    <recommendedName>
        <fullName evidence="2">Lipid/polyisoprenoid-binding YceI-like domain-containing protein</fullName>
    </recommendedName>
</protein>
<keyword evidence="4" id="KW-1185">Reference proteome</keyword>
<dbReference type="SUPFAM" id="SSF101874">
    <property type="entry name" value="YceI-like"/>
    <property type="match status" value="1"/>
</dbReference>
<name>A0ABP9MA67_9BURK</name>
<dbReference type="RefSeq" id="WP_345371483.1">
    <property type="nucleotide sequence ID" value="NZ_BAABKD010000011.1"/>
</dbReference>
<evidence type="ECO:0000256" key="1">
    <source>
        <dbReference type="SAM" id="SignalP"/>
    </source>
</evidence>
<dbReference type="SMART" id="SM00867">
    <property type="entry name" value="YceI"/>
    <property type="match status" value="1"/>
</dbReference>
<sequence>MLLRTLSAALLSLPLVANAATFTTLVPEKSEIQFHYEQMGVNMDGFFKGIDGSLHFDTDAPEKAQVTLEVQMQSVDTGSEEADSEVVKKEWFNASDFPTATFKAQSITPKADNEYEVAGLLSIKGHEQTIRFPAKVETTDEQATFSGSFSLLRGDYAIGEGAWSKFDIVANDVRIDFTIIATP</sequence>
<evidence type="ECO:0000313" key="4">
    <source>
        <dbReference type="Proteomes" id="UP001500227"/>
    </source>
</evidence>
<proteinExistence type="predicted"/>
<feature type="signal peptide" evidence="1">
    <location>
        <begin position="1"/>
        <end position="19"/>
    </location>
</feature>
<evidence type="ECO:0000259" key="2">
    <source>
        <dbReference type="SMART" id="SM00867"/>
    </source>
</evidence>
<dbReference type="PANTHER" id="PTHR34406">
    <property type="entry name" value="PROTEIN YCEI"/>
    <property type="match status" value="1"/>
</dbReference>
<dbReference type="InterPro" id="IPR036761">
    <property type="entry name" value="TTHA0802/YceI-like_sf"/>
</dbReference>
<feature type="chain" id="PRO_5045437566" description="Lipid/polyisoprenoid-binding YceI-like domain-containing protein" evidence="1">
    <location>
        <begin position="20"/>
        <end position="183"/>
    </location>
</feature>
<comment type="caution">
    <text evidence="3">The sequence shown here is derived from an EMBL/GenBank/DDBJ whole genome shotgun (WGS) entry which is preliminary data.</text>
</comment>
<dbReference type="InterPro" id="IPR007372">
    <property type="entry name" value="Lipid/polyisoprenoid-bd_YceI"/>
</dbReference>
<gene>
    <name evidence="3" type="ORF">GCM10023337_19600</name>
</gene>
<keyword evidence="1" id="KW-0732">Signal</keyword>
<dbReference type="Pfam" id="PF04264">
    <property type="entry name" value="YceI"/>
    <property type="match status" value="1"/>
</dbReference>